<proteinExistence type="predicted"/>
<reference evidence="2 3" key="1">
    <citation type="journal article" date="2023" name="ISME J.">
        <title>Thermophilic Dehalococcoidia with unusual traits shed light on an unexpected past.</title>
        <authorList>
            <person name="Palmer M."/>
            <person name="Covington J.K."/>
            <person name="Zhou E.M."/>
            <person name="Thomas S.C."/>
            <person name="Habib N."/>
            <person name="Seymour C.O."/>
            <person name="Lai D."/>
            <person name="Johnston J."/>
            <person name="Hashimi A."/>
            <person name="Jiao J.Y."/>
            <person name="Muok A.R."/>
            <person name="Liu L."/>
            <person name="Xian W.D."/>
            <person name="Zhi X.Y."/>
            <person name="Li M.M."/>
            <person name="Silva L.P."/>
            <person name="Bowen B.P."/>
            <person name="Louie K."/>
            <person name="Briegel A."/>
            <person name="Pett-Ridge J."/>
            <person name="Weber P.K."/>
            <person name="Tocheva E.I."/>
            <person name="Woyke T."/>
            <person name="Northen T.R."/>
            <person name="Mayali X."/>
            <person name="Li W.J."/>
            <person name="Hedlund B.P."/>
        </authorList>
    </citation>
    <scope>NUCLEOTIDE SEQUENCE [LARGE SCALE GENOMIC DNA]</scope>
    <source>
        <strain evidence="2 3">YIM 72310</strain>
    </source>
</reference>
<dbReference type="SMART" id="SM00267">
    <property type="entry name" value="GGDEF"/>
    <property type="match status" value="1"/>
</dbReference>
<dbReference type="NCBIfam" id="TIGR00254">
    <property type="entry name" value="GGDEF"/>
    <property type="match status" value="1"/>
</dbReference>
<dbReference type="GO" id="GO:0052621">
    <property type="term" value="F:diguanylate cyclase activity"/>
    <property type="evidence" value="ECO:0007669"/>
    <property type="project" value="UniProtKB-EC"/>
</dbReference>
<keyword evidence="3" id="KW-1185">Reference proteome</keyword>
<dbReference type="InterPro" id="IPR029787">
    <property type="entry name" value="Nucleotide_cyclase"/>
</dbReference>
<organism evidence="2 3">
    <name type="scientific">Tepidiforma flava</name>
    <dbReference type="NCBI Taxonomy" id="3004094"/>
    <lineage>
        <taxon>Bacteria</taxon>
        <taxon>Bacillati</taxon>
        <taxon>Chloroflexota</taxon>
        <taxon>Tepidiformia</taxon>
        <taxon>Tepidiformales</taxon>
        <taxon>Tepidiformaceae</taxon>
        <taxon>Tepidiforma</taxon>
    </lineage>
</organism>
<dbReference type="InterPro" id="IPR050469">
    <property type="entry name" value="Diguanylate_Cyclase"/>
</dbReference>
<evidence type="ECO:0000313" key="2">
    <source>
        <dbReference type="EMBL" id="WBL36379.1"/>
    </source>
</evidence>
<dbReference type="PANTHER" id="PTHR45138:SF24">
    <property type="entry name" value="DIGUANYLATE CYCLASE DGCC-RELATED"/>
    <property type="match status" value="1"/>
</dbReference>
<dbReference type="SUPFAM" id="SSF55073">
    <property type="entry name" value="Nucleotide cyclase"/>
    <property type="match status" value="1"/>
</dbReference>
<dbReference type="Pfam" id="PF00990">
    <property type="entry name" value="GGDEF"/>
    <property type="match status" value="1"/>
</dbReference>
<dbReference type="EMBL" id="CP115149">
    <property type="protein sequence ID" value="WBL36379.1"/>
    <property type="molecule type" value="Genomic_DNA"/>
</dbReference>
<keyword evidence="2" id="KW-0548">Nucleotidyltransferase</keyword>
<protein>
    <submittedName>
        <fullName evidence="2">Diguanylate cyclase</fullName>
        <ecNumber evidence="2">2.7.7.65</ecNumber>
    </submittedName>
</protein>
<dbReference type="PANTHER" id="PTHR45138">
    <property type="entry name" value="REGULATORY COMPONENTS OF SENSORY TRANSDUCTION SYSTEM"/>
    <property type="match status" value="1"/>
</dbReference>
<dbReference type="CDD" id="cd01949">
    <property type="entry name" value="GGDEF"/>
    <property type="match status" value="1"/>
</dbReference>
<gene>
    <name evidence="2" type="ORF">O0235_02060</name>
</gene>
<dbReference type="PROSITE" id="PS50887">
    <property type="entry name" value="GGDEF"/>
    <property type="match status" value="1"/>
</dbReference>
<dbReference type="InterPro" id="IPR000160">
    <property type="entry name" value="GGDEF_dom"/>
</dbReference>
<dbReference type="InterPro" id="IPR043128">
    <property type="entry name" value="Rev_trsase/Diguanyl_cyclase"/>
</dbReference>
<sequence length="228" mass="25117">MRCSSARKLERPLSVAYLDIDNFKLLNDFVGHEEGDRVLQRVVRALSSHIEPPAQFGRFGGDEFVVVLPGLSEERARRLMEKVRRAIGQIEVVNGARVTLPTRISVGVAALREGQSPRDLVAEAEDAMYLDKAVTPGMVTAAMERALTRDEALLKAGNVKALRNLVKAIDRRDSYTRFHSDHATQLAIRLGSDLGLGEEMMQALAIGGRSTTSGRSWCRTRSCGSRGR</sequence>
<keyword evidence="2" id="KW-0808">Transferase</keyword>
<feature type="domain" description="GGDEF" evidence="1">
    <location>
        <begin position="11"/>
        <end position="146"/>
    </location>
</feature>
<evidence type="ECO:0000259" key="1">
    <source>
        <dbReference type="PROSITE" id="PS50887"/>
    </source>
</evidence>
<accession>A0ABY7M8M8</accession>
<evidence type="ECO:0000313" key="3">
    <source>
        <dbReference type="Proteomes" id="UP001212803"/>
    </source>
</evidence>
<name>A0ABY7M8M8_9CHLR</name>
<dbReference type="EC" id="2.7.7.65" evidence="2"/>
<dbReference type="Proteomes" id="UP001212803">
    <property type="component" value="Chromosome"/>
</dbReference>
<dbReference type="RefSeq" id="WP_270056903.1">
    <property type="nucleotide sequence ID" value="NZ_CP115149.1"/>
</dbReference>
<dbReference type="Gene3D" id="3.30.70.270">
    <property type="match status" value="1"/>
</dbReference>